<name>A0A1U7J9H7_9CYAN</name>
<keyword evidence="9 11" id="KW-0030">Aminoacyl-tRNA synthetase</keyword>
<dbReference type="InterPro" id="IPR045864">
    <property type="entry name" value="aa-tRNA-synth_II/BPL/LPL"/>
</dbReference>
<dbReference type="NCBIfam" id="TIGR00442">
    <property type="entry name" value="hisS"/>
    <property type="match status" value="1"/>
</dbReference>
<comment type="caution">
    <text evidence="14">The sequence shown here is derived from an EMBL/GenBank/DDBJ whole genome shotgun (WGS) entry which is preliminary data.</text>
</comment>
<dbReference type="AlphaFoldDB" id="A0A1U7J9H7"/>
<dbReference type="Pfam" id="PF03129">
    <property type="entry name" value="HGTP_anticodon"/>
    <property type="match status" value="1"/>
</dbReference>
<evidence type="ECO:0000256" key="9">
    <source>
        <dbReference type="ARBA" id="ARBA00023146"/>
    </source>
</evidence>
<dbReference type="InterPro" id="IPR036621">
    <property type="entry name" value="Anticodon-bd_dom_sf"/>
</dbReference>
<dbReference type="HAMAP" id="MF_00127">
    <property type="entry name" value="His_tRNA_synth"/>
    <property type="match status" value="1"/>
</dbReference>
<dbReference type="Proteomes" id="UP000185557">
    <property type="component" value="Unassembled WGS sequence"/>
</dbReference>
<dbReference type="PANTHER" id="PTHR43707">
    <property type="entry name" value="HISTIDYL-TRNA SYNTHETASE"/>
    <property type="match status" value="1"/>
</dbReference>
<protein>
    <recommendedName>
        <fullName evidence="11">Histidine--tRNA ligase</fullName>
        <ecNumber evidence="11">6.1.1.21</ecNumber>
    </recommendedName>
    <alternativeName>
        <fullName evidence="11">Histidyl-tRNA synthetase</fullName>
        <shortName evidence="11">HisRS</shortName>
    </alternativeName>
</protein>
<evidence type="ECO:0000256" key="4">
    <source>
        <dbReference type="ARBA" id="ARBA00022490"/>
    </source>
</evidence>
<comment type="subunit">
    <text evidence="3 11">Homodimer.</text>
</comment>
<dbReference type="InterPro" id="IPR004154">
    <property type="entry name" value="Anticodon-bd"/>
</dbReference>
<feature type="domain" description="Aminoacyl-transfer RNA synthetases class-II family profile" evidence="13">
    <location>
        <begin position="32"/>
        <end position="337"/>
    </location>
</feature>
<feature type="binding site" evidence="12">
    <location>
        <position position="269"/>
    </location>
    <ligand>
        <name>L-histidine</name>
        <dbReference type="ChEBI" id="CHEBI:57595"/>
    </ligand>
</feature>
<comment type="subcellular location">
    <subcellularLocation>
        <location evidence="1 11">Cytoplasm</location>
    </subcellularLocation>
</comment>
<evidence type="ECO:0000256" key="2">
    <source>
        <dbReference type="ARBA" id="ARBA00008226"/>
    </source>
</evidence>
<dbReference type="InterPro" id="IPR041715">
    <property type="entry name" value="HisRS-like_core"/>
</dbReference>
<dbReference type="PIRSF" id="PIRSF001549">
    <property type="entry name" value="His-tRNA_synth"/>
    <property type="match status" value="1"/>
</dbReference>
<keyword evidence="8 11" id="KW-0648">Protein biosynthesis</keyword>
<accession>A0A1U7J9H7</accession>
<evidence type="ECO:0000256" key="12">
    <source>
        <dbReference type="PIRSR" id="PIRSR001549-1"/>
    </source>
</evidence>
<dbReference type="EMBL" id="MRCG01000002">
    <property type="protein sequence ID" value="OKH50068.1"/>
    <property type="molecule type" value="Genomic_DNA"/>
</dbReference>
<dbReference type="RefSeq" id="WP_073607308.1">
    <property type="nucleotide sequence ID" value="NZ_MRCG01000002.1"/>
</dbReference>
<dbReference type="EC" id="6.1.1.21" evidence="11"/>
<proteinExistence type="inferred from homology"/>
<comment type="catalytic activity">
    <reaction evidence="10 11">
        <text>tRNA(His) + L-histidine + ATP = L-histidyl-tRNA(His) + AMP + diphosphate + H(+)</text>
        <dbReference type="Rhea" id="RHEA:17313"/>
        <dbReference type="Rhea" id="RHEA-COMP:9665"/>
        <dbReference type="Rhea" id="RHEA-COMP:9689"/>
        <dbReference type="ChEBI" id="CHEBI:15378"/>
        <dbReference type="ChEBI" id="CHEBI:30616"/>
        <dbReference type="ChEBI" id="CHEBI:33019"/>
        <dbReference type="ChEBI" id="CHEBI:57595"/>
        <dbReference type="ChEBI" id="CHEBI:78442"/>
        <dbReference type="ChEBI" id="CHEBI:78527"/>
        <dbReference type="ChEBI" id="CHEBI:456215"/>
        <dbReference type="EC" id="6.1.1.21"/>
    </reaction>
</comment>
<evidence type="ECO:0000256" key="1">
    <source>
        <dbReference type="ARBA" id="ARBA00004496"/>
    </source>
</evidence>
<dbReference type="Gene3D" id="3.40.50.800">
    <property type="entry name" value="Anticodon-binding domain"/>
    <property type="match status" value="1"/>
</dbReference>
<dbReference type="SUPFAM" id="SSF55681">
    <property type="entry name" value="Class II aaRS and biotin synthetases"/>
    <property type="match status" value="1"/>
</dbReference>
<keyword evidence="15" id="KW-1185">Reference proteome</keyword>
<feature type="binding site" evidence="12">
    <location>
        <begin position="273"/>
        <end position="274"/>
    </location>
    <ligand>
        <name>L-histidine</name>
        <dbReference type="ChEBI" id="CHEBI:57595"/>
    </ligand>
</feature>
<feature type="binding site" evidence="12">
    <location>
        <begin position="93"/>
        <end position="95"/>
    </location>
    <ligand>
        <name>L-histidine</name>
        <dbReference type="ChEBI" id="CHEBI:57595"/>
    </ligand>
</feature>
<feature type="binding site" evidence="12">
    <location>
        <position position="124"/>
    </location>
    <ligand>
        <name>L-histidine</name>
        <dbReference type="ChEBI" id="CHEBI:57595"/>
    </ligand>
</feature>
<dbReference type="PROSITE" id="PS50862">
    <property type="entry name" value="AA_TRNA_LIGASE_II"/>
    <property type="match status" value="1"/>
</dbReference>
<dbReference type="CDD" id="cd00773">
    <property type="entry name" value="HisRS-like_core"/>
    <property type="match status" value="1"/>
</dbReference>
<dbReference type="GO" id="GO:0005737">
    <property type="term" value="C:cytoplasm"/>
    <property type="evidence" value="ECO:0007669"/>
    <property type="project" value="UniProtKB-SubCell"/>
</dbReference>
<comment type="similarity">
    <text evidence="2 11">Belongs to the class-II aminoacyl-tRNA synthetase family.</text>
</comment>
<feature type="binding site" evidence="12">
    <location>
        <position position="142"/>
    </location>
    <ligand>
        <name>L-histidine</name>
        <dbReference type="ChEBI" id="CHEBI:57595"/>
    </ligand>
</feature>
<keyword evidence="6 11" id="KW-0547">Nucleotide-binding</keyword>
<dbReference type="PANTHER" id="PTHR43707:SF1">
    <property type="entry name" value="HISTIDINE--TRNA LIGASE, MITOCHONDRIAL-RELATED"/>
    <property type="match status" value="1"/>
</dbReference>
<evidence type="ECO:0000256" key="11">
    <source>
        <dbReference type="HAMAP-Rule" id="MF_00127"/>
    </source>
</evidence>
<evidence type="ECO:0000256" key="3">
    <source>
        <dbReference type="ARBA" id="ARBA00011738"/>
    </source>
</evidence>
<evidence type="ECO:0000256" key="6">
    <source>
        <dbReference type="ARBA" id="ARBA00022741"/>
    </source>
</evidence>
<dbReference type="InterPro" id="IPR006195">
    <property type="entry name" value="aa-tRNA-synth_II"/>
</dbReference>
<dbReference type="GO" id="GO:0005524">
    <property type="term" value="F:ATP binding"/>
    <property type="evidence" value="ECO:0007669"/>
    <property type="project" value="UniProtKB-UniRule"/>
</dbReference>
<feature type="binding site" evidence="12">
    <location>
        <position position="138"/>
    </location>
    <ligand>
        <name>L-histidine</name>
        <dbReference type="ChEBI" id="CHEBI:57595"/>
    </ligand>
</feature>
<dbReference type="Gene3D" id="3.30.930.10">
    <property type="entry name" value="Bira Bifunctional Protein, Domain 2"/>
    <property type="match status" value="1"/>
</dbReference>
<evidence type="ECO:0000313" key="14">
    <source>
        <dbReference type="EMBL" id="OKH50068.1"/>
    </source>
</evidence>
<organism evidence="14 15">
    <name type="scientific">Phormidium tenue NIES-30</name>
    <dbReference type="NCBI Taxonomy" id="549789"/>
    <lineage>
        <taxon>Bacteria</taxon>
        <taxon>Bacillati</taxon>
        <taxon>Cyanobacteriota</taxon>
        <taxon>Cyanophyceae</taxon>
        <taxon>Oscillatoriophycideae</taxon>
        <taxon>Oscillatoriales</taxon>
        <taxon>Oscillatoriaceae</taxon>
        <taxon>Phormidium</taxon>
    </lineage>
</organism>
<sequence>MESIQSLPGTEDILPKAQFVGQDLKVADIHTWQRVEATAREILGRAAYREIRTPTFESTALFERGIGEATDVVGKEMYSFKDKGDRSCTLRPEGTAGVVRAYVQHSLYAQGGVQRLWYTGPMFRYERPQKGRQRQFHQVGVEVLGSADPRADVEVIALATDILQALGLKNLTFYLNSVGDRGDRTRYREALVAYLTPYAADLDEDSRDRLTRNPLRILDSKDEKTQAITQAAPSILDYLGPDSKRHFDQVLAQLNALGIVYELNPRLVRGLDYYTHTAFEIQSSDLGSQATVCGGGRYDGLVEELGGPATPAVGWAIGLERLTLLLEALEQGKAAVPDIYLVSRGEQAEANALQLAQKLRHQGLAVELDLSGAAFGKQFKRADRSGAAACLIMGDDEAAQGTVQIKWLGSGEQSSLSQASLLLDKDGLLNQIRTAQTNHPAP</sequence>
<evidence type="ECO:0000256" key="7">
    <source>
        <dbReference type="ARBA" id="ARBA00022840"/>
    </source>
</evidence>
<dbReference type="CDD" id="cd00859">
    <property type="entry name" value="HisRS_anticodon"/>
    <property type="match status" value="1"/>
</dbReference>
<evidence type="ECO:0000256" key="8">
    <source>
        <dbReference type="ARBA" id="ARBA00022917"/>
    </source>
</evidence>
<dbReference type="InterPro" id="IPR004516">
    <property type="entry name" value="HisRS/HisZ"/>
</dbReference>
<reference evidence="14 15" key="1">
    <citation type="submission" date="2016-11" db="EMBL/GenBank/DDBJ databases">
        <title>Draft Genome Sequences of Nine Cyanobacterial Strains from Diverse Habitats.</title>
        <authorList>
            <person name="Zhu T."/>
            <person name="Hou S."/>
            <person name="Lu X."/>
            <person name="Hess W.R."/>
        </authorList>
    </citation>
    <scope>NUCLEOTIDE SEQUENCE [LARGE SCALE GENOMIC DNA]</scope>
    <source>
        <strain evidence="14 15">NIES-30</strain>
    </source>
</reference>
<keyword evidence="4 11" id="KW-0963">Cytoplasm</keyword>
<keyword evidence="7 11" id="KW-0067">ATP-binding</keyword>
<evidence type="ECO:0000313" key="15">
    <source>
        <dbReference type="Proteomes" id="UP000185557"/>
    </source>
</evidence>
<dbReference type="OrthoDB" id="9800814at2"/>
<evidence type="ECO:0000259" key="13">
    <source>
        <dbReference type="PROSITE" id="PS50862"/>
    </source>
</evidence>
<keyword evidence="5 11" id="KW-0436">Ligase</keyword>
<dbReference type="FunFam" id="3.30.930.10:FF:000005">
    <property type="entry name" value="Histidine--tRNA ligase"/>
    <property type="match status" value="1"/>
</dbReference>
<evidence type="ECO:0000256" key="5">
    <source>
        <dbReference type="ARBA" id="ARBA00022598"/>
    </source>
</evidence>
<gene>
    <name evidence="11" type="primary">hisS</name>
    <name evidence="14" type="ORF">NIES30_05020</name>
</gene>
<dbReference type="STRING" id="549789.NIES30_05020"/>
<evidence type="ECO:0000256" key="10">
    <source>
        <dbReference type="ARBA" id="ARBA00047639"/>
    </source>
</evidence>
<dbReference type="Pfam" id="PF13393">
    <property type="entry name" value="tRNA-synt_His"/>
    <property type="match status" value="1"/>
</dbReference>
<dbReference type="InterPro" id="IPR033656">
    <property type="entry name" value="HisRS_anticodon"/>
</dbReference>
<dbReference type="GO" id="GO:0004821">
    <property type="term" value="F:histidine-tRNA ligase activity"/>
    <property type="evidence" value="ECO:0007669"/>
    <property type="project" value="UniProtKB-UniRule"/>
</dbReference>
<dbReference type="InterPro" id="IPR015807">
    <property type="entry name" value="His-tRNA-ligase"/>
</dbReference>
<dbReference type="SUPFAM" id="SSF52954">
    <property type="entry name" value="Class II aaRS ABD-related"/>
    <property type="match status" value="1"/>
</dbReference>
<dbReference type="GO" id="GO:0006427">
    <property type="term" value="P:histidyl-tRNA aminoacylation"/>
    <property type="evidence" value="ECO:0007669"/>
    <property type="project" value="UniProtKB-UniRule"/>
</dbReference>